<evidence type="ECO:0000313" key="3">
    <source>
        <dbReference type="EMBL" id="MDT0263709.1"/>
    </source>
</evidence>
<keyword evidence="2" id="KW-0472">Membrane</keyword>
<feature type="region of interest" description="Disordered" evidence="1">
    <location>
        <begin position="1"/>
        <end position="33"/>
    </location>
</feature>
<feature type="transmembrane region" description="Helical" evidence="2">
    <location>
        <begin position="228"/>
        <end position="249"/>
    </location>
</feature>
<gene>
    <name evidence="3" type="ORF">RM423_20250</name>
</gene>
<evidence type="ECO:0000256" key="2">
    <source>
        <dbReference type="SAM" id="Phobius"/>
    </source>
</evidence>
<dbReference type="Proteomes" id="UP001183176">
    <property type="component" value="Unassembled WGS sequence"/>
</dbReference>
<dbReference type="RefSeq" id="WP_311424854.1">
    <property type="nucleotide sequence ID" value="NZ_JAVREH010000048.1"/>
</dbReference>
<organism evidence="3 4">
    <name type="scientific">Jatrophihabitans lederbergiae</name>
    <dbReference type="NCBI Taxonomy" id="3075547"/>
    <lineage>
        <taxon>Bacteria</taxon>
        <taxon>Bacillati</taxon>
        <taxon>Actinomycetota</taxon>
        <taxon>Actinomycetes</taxon>
        <taxon>Jatrophihabitantales</taxon>
        <taxon>Jatrophihabitantaceae</taxon>
        <taxon>Jatrophihabitans</taxon>
    </lineage>
</organism>
<evidence type="ECO:0000256" key="1">
    <source>
        <dbReference type="SAM" id="MobiDB-lite"/>
    </source>
</evidence>
<comment type="caution">
    <text evidence="3">The sequence shown here is derived from an EMBL/GenBank/DDBJ whole genome shotgun (WGS) entry which is preliminary data.</text>
</comment>
<feature type="transmembrane region" description="Helical" evidence="2">
    <location>
        <begin position="60"/>
        <end position="82"/>
    </location>
</feature>
<proteinExistence type="predicted"/>
<name>A0ABU2JG82_9ACTN</name>
<dbReference type="EMBL" id="JAVREH010000048">
    <property type="protein sequence ID" value="MDT0263709.1"/>
    <property type="molecule type" value="Genomic_DNA"/>
</dbReference>
<feature type="transmembrane region" description="Helical" evidence="2">
    <location>
        <begin position="34"/>
        <end position="54"/>
    </location>
</feature>
<accession>A0ABU2JG82</accession>
<sequence>MVPNDDHAAEPAVSRLKGMPVHRRSPQSNTGRRGLVRAPAAAATVVAAAIYGLLPDTLIIGPRLVVPCLEIGLILAVMVTNPHRSAHHSRRSRLMSLALILLIALTNLVSLVLLIGQLIASSTGHGRLLLLAAGQVWITNVIVFAAAYWELDRGGPVARTRTDRRHLALADFRFTQDEDADTAPEVEAGSSQRSDWVPSFVDYLYVSLTNSSAFSPTDTMPLSPRAKILMGVQATAALVTSVLVIAKGISGLSK</sequence>
<reference evidence="4" key="1">
    <citation type="submission" date="2023-07" db="EMBL/GenBank/DDBJ databases">
        <title>30 novel species of actinomycetes from the DSMZ collection.</title>
        <authorList>
            <person name="Nouioui I."/>
        </authorList>
    </citation>
    <scope>NUCLEOTIDE SEQUENCE [LARGE SCALE GENOMIC DNA]</scope>
    <source>
        <strain evidence="4">DSM 44399</strain>
    </source>
</reference>
<evidence type="ECO:0008006" key="5">
    <source>
        <dbReference type="Google" id="ProtNLM"/>
    </source>
</evidence>
<evidence type="ECO:0000313" key="4">
    <source>
        <dbReference type="Proteomes" id="UP001183176"/>
    </source>
</evidence>
<feature type="transmembrane region" description="Helical" evidence="2">
    <location>
        <begin position="128"/>
        <end position="149"/>
    </location>
</feature>
<keyword evidence="4" id="KW-1185">Reference proteome</keyword>
<keyword evidence="2" id="KW-0812">Transmembrane</keyword>
<feature type="transmembrane region" description="Helical" evidence="2">
    <location>
        <begin position="94"/>
        <end position="116"/>
    </location>
</feature>
<keyword evidence="2" id="KW-1133">Transmembrane helix</keyword>
<protein>
    <recommendedName>
        <fullName evidence="5">DUF1345 domain-containing protein</fullName>
    </recommendedName>
</protein>